<feature type="compositionally biased region" description="Low complexity" evidence="1">
    <location>
        <begin position="269"/>
        <end position="290"/>
    </location>
</feature>
<feature type="compositionally biased region" description="Polar residues" evidence="1">
    <location>
        <begin position="195"/>
        <end position="206"/>
    </location>
</feature>
<feature type="region of interest" description="Disordered" evidence="1">
    <location>
        <begin position="424"/>
        <end position="498"/>
    </location>
</feature>
<evidence type="ECO:0000313" key="2">
    <source>
        <dbReference type="EMBL" id="GAA0501308.1"/>
    </source>
</evidence>
<feature type="compositionally biased region" description="Low complexity" evidence="1">
    <location>
        <begin position="469"/>
        <end position="483"/>
    </location>
</feature>
<gene>
    <name evidence="2" type="ORF">GCM10010361_78590</name>
</gene>
<dbReference type="EMBL" id="BAAABY010000070">
    <property type="protein sequence ID" value="GAA0501308.1"/>
    <property type="molecule type" value="Genomic_DNA"/>
</dbReference>
<dbReference type="Proteomes" id="UP001500909">
    <property type="component" value="Unassembled WGS sequence"/>
</dbReference>
<comment type="caution">
    <text evidence="2">The sequence shown here is derived from an EMBL/GenBank/DDBJ whole genome shotgun (WGS) entry which is preliminary data.</text>
</comment>
<sequence>MSEHFDYEEFGQGRRAPFTMLGDWVAVSGVDPNARSLYWDVKAHVNENRGTNTAWPPRDFLALLAGGKQPRTQDPYMRQLEAINAIGAERERNIAKMRSRNLYKVHDTPPPGWDGPSSHAEVWQWLREDRDACQEYYADRRAWLKDIEEAWSRVKQGEKAKGAKPSAPVSKEGHRLWLKECRGLWSARRAGKPTSPRSAVQRTTGNAEPDGRTEESPEAPQPQNSGSALHRTTQCGTAHLGSAVERTGTTSKGNKKEEDAASPRSGVDGRSPSSAGSSARAREGGFAASSEDQSHPKAGKPAKHTREQLALVEQVRAFLPEQLAAGTHVPSVSDAILKVLDPENPESRTVEQLGSRIQHRWVAHGYISQEIRNPISVVTKLVQPYGRGDRFGCPNPRCEDGVILETGEECTTCVARIAERRAEARRKASQEAQQDAPAAPEPPESGPAPAAPQAPAWETEADYYPDLSAAGAGDAPDWAAPADPVIPQQPHDPDWRYGGDAARAARQAVLANKGLVR</sequence>
<protein>
    <submittedName>
        <fullName evidence="2">Uncharacterized protein</fullName>
    </submittedName>
</protein>
<feature type="compositionally biased region" description="Polar residues" evidence="1">
    <location>
        <begin position="221"/>
        <end position="236"/>
    </location>
</feature>
<evidence type="ECO:0000313" key="3">
    <source>
        <dbReference type="Proteomes" id="UP001500909"/>
    </source>
</evidence>
<accession>A0ABP3LI46</accession>
<feature type="region of interest" description="Disordered" evidence="1">
    <location>
        <begin position="187"/>
        <end position="304"/>
    </location>
</feature>
<evidence type="ECO:0000256" key="1">
    <source>
        <dbReference type="SAM" id="MobiDB-lite"/>
    </source>
</evidence>
<name>A0ABP3LI46_9ACTN</name>
<proteinExistence type="predicted"/>
<reference evidence="3" key="1">
    <citation type="journal article" date="2019" name="Int. J. Syst. Evol. Microbiol.">
        <title>The Global Catalogue of Microorganisms (GCM) 10K type strain sequencing project: providing services to taxonomists for standard genome sequencing and annotation.</title>
        <authorList>
            <consortium name="The Broad Institute Genomics Platform"/>
            <consortium name="The Broad Institute Genome Sequencing Center for Infectious Disease"/>
            <person name="Wu L."/>
            <person name="Ma J."/>
        </authorList>
    </citation>
    <scope>NUCLEOTIDE SEQUENCE [LARGE SCALE GENOMIC DNA]</scope>
    <source>
        <strain evidence="3">JCM 4805</strain>
    </source>
</reference>
<dbReference type="RefSeq" id="WP_346100521.1">
    <property type="nucleotide sequence ID" value="NZ_BAAABY010000070.1"/>
</dbReference>
<feature type="compositionally biased region" description="Pro residues" evidence="1">
    <location>
        <begin position="439"/>
        <end position="452"/>
    </location>
</feature>
<organism evidence="2 3">
    <name type="scientific">Streptomyces olivaceiscleroticus</name>
    <dbReference type="NCBI Taxonomy" id="68245"/>
    <lineage>
        <taxon>Bacteria</taxon>
        <taxon>Bacillati</taxon>
        <taxon>Actinomycetota</taxon>
        <taxon>Actinomycetes</taxon>
        <taxon>Kitasatosporales</taxon>
        <taxon>Streptomycetaceae</taxon>
        <taxon>Streptomyces</taxon>
    </lineage>
</organism>
<keyword evidence="3" id="KW-1185">Reference proteome</keyword>